<reference evidence="3" key="2">
    <citation type="submission" date="2025-08" db="UniProtKB">
        <authorList>
            <consortium name="RefSeq"/>
        </authorList>
    </citation>
    <scope>IDENTIFICATION</scope>
    <source>
        <tissue evidence="3">Leaves</tissue>
    </source>
</reference>
<organism evidence="2 3">
    <name type="scientific">Coffea arabica</name>
    <name type="common">Arabian coffee</name>
    <dbReference type="NCBI Taxonomy" id="13443"/>
    <lineage>
        <taxon>Eukaryota</taxon>
        <taxon>Viridiplantae</taxon>
        <taxon>Streptophyta</taxon>
        <taxon>Embryophyta</taxon>
        <taxon>Tracheophyta</taxon>
        <taxon>Spermatophyta</taxon>
        <taxon>Magnoliopsida</taxon>
        <taxon>eudicotyledons</taxon>
        <taxon>Gunneridae</taxon>
        <taxon>Pentapetalae</taxon>
        <taxon>asterids</taxon>
        <taxon>lamiids</taxon>
        <taxon>Gentianales</taxon>
        <taxon>Rubiaceae</taxon>
        <taxon>Ixoroideae</taxon>
        <taxon>Gardenieae complex</taxon>
        <taxon>Bertiereae - Coffeeae clade</taxon>
        <taxon>Coffeeae</taxon>
        <taxon>Coffea</taxon>
    </lineage>
</organism>
<dbReference type="Proteomes" id="UP001652660">
    <property type="component" value="Chromosome 5e"/>
</dbReference>
<dbReference type="PANTHER" id="PTHR33127:SF5">
    <property type="entry name" value="TRANSMEMBRANE PROTEIN"/>
    <property type="match status" value="1"/>
</dbReference>
<dbReference type="PANTHER" id="PTHR33127">
    <property type="entry name" value="TRANSMEMBRANE PROTEIN"/>
    <property type="match status" value="1"/>
</dbReference>
<proteinExistence type="predicted"/>
<keyword evidence="2" id="KW-1185">Reference proteome</keyword>
<dbReference type="RefSeq" id="XP_027061023.1">
    <property type="nucleotide sequence ID" value="XM_027205222.1"/>
</dbReference>
<dbReference type="GeneID" id="113687669"/>
<dbReference type="Pfam" id="PF03478">
    <property type="entry name" value="Beta-prop_KIB1-4"/>
    <property type="match status" value="1"/>
</dbReference>
<dbReference type="AlphaFoldDB" id="A0A6P6S535"/>
<feature type="domain" description="KIB1-4 beta-propeller" evidence="1">
    <location>
        <begin position="51"/>
        <end position="216"/>
    </location>
</feature>
<accession>A0A6P6S535</accession>
<protein>
    <submittedName>
        <fullName evidence="3">F-box/kelch-repeat protein At1g57790-like</fullName>
    </submittedName>
</protein>
<dbReference type="InterPro" id="IPR005174">
    <property type="entry name" value="KIB1-4_b-propeller"/>
</dbReference>
<reference evidence="2" key="1">
    <citation type="journal article" date="2025" name="Foods">
        <title>Unveiling the Microbial Signatures of Arabica Coffee Cherries: Insights into Ripeness Specific Diversity, Functional Traits, and Implications for Quality and Safety.</title>
        <authorList>
            <consortium name="RefSeq"/>
            <person name="Tenea G.N."/>
            <person name="Cifuentes V."/>
            <person name="Reyes P."/>
            <person name="Cevallos-Vallejos M."/>
        </authorList>
    </citation>
    <scope>NUCLEOTIDE SEQUENCE [LARGE SCALE GENOMIC DNA]</scope>
</reference>
<evidence type="ECO:0000313" key="2">
    <source>
        <dbReference type="Proteomes" id="UP001652660"/>
    </source>
</evidence>
<name>A0A6P6S535_COFAR</name>
<evidence type="ECO:0000313" key="3">
    <source>
        <dbReference type="RefSeq" id="XP_027061023.1"/>
    </source>
</evidence>
<dbReference type="OrthoDB" id="1863935at2759"/>
<evidence type="ECO:0000259" key="1">
    <source>
        <dbReference type="Pfam" id="PF03478"/>
    </source>
</evidence>
<sequence length="225" mass="26149">MVLILAAAKQWRCMSPIVELEKHILSLWLMLPSTIERVECLVDPKLGVEHKYNIRMPQVIEEAMICYSKDGWLLMSRDKSWKLYNPLTKSIMCLLDSRPHCQTYYFSSLPNFSDCIVIAISFFPELEAVSLTRPWMSEWIAVELYKEENDGVYLRQTHFHPVFLHYYFYFLGENDCLGVVKLENSYATLTVHKLRRPCSAYDENFLVECGGEILAVFVGKAGGWL</sequence>
<gene>
    <name evidence="3" type="primary">LOC113687669</name>
</gene>